<dbReference type="InterPro" id="IPR005828">
    <property type="entry name" value="MFS_sugar_transport-like"/>
</dbReference>
<feature type="transmembrane region" description="Helical" evidence="14">
    <location>
        <begin position="152"/>
        <end position="173"/>
    </location>
</feature>
<evidence type="ECO:0000256" key="13">
    <source>
        <dbReference type="ARBA" id="ARBA00044780"/>
    </source>
</evidence>
<comment type="catalytic activity">
    <reaction evidence="10">
        <text>D-mannose(out) = D-mannose(in)</text>
        <dbReference type="Rhea" id="RHEA:78391"/>
        <dbReference type="ChEBI" id="CHEBI:4208"/>
    </reaction>
    <physiologicalReaction direction="left-to-right" evidence="10">
        <dbReference type="Rhea" id="RHEA:78392"/>
    </physiologicalReaction>
</comment>
<evidence type="ECO:0000256" key="12">
    <source>
        <dbReference type="ARBA" id="ARBA00044710"/>
    </source>
</evidence>
<dbReference type="InterPro" id="IPR003663">
    <property type="entry name" value="Sugar/inositol_transpt"/>
</dbReference>
<evidence type="ECO:0000259" key="15">
    <source>
        <dbReference type="PROSITE" id="PS50850"/>
    </source>
</evidence>
<comment type="catalytic activity">
    <reaction evidence="9">
        <text>D-xylose(out) = D-xylose(in)</text>
        <dbReference type="Rhea" id="RHEA:78427"/>
        <dbReference type="ChEBI" id="CHEBI:53455"/>
    </reaction>
    <physiologicalReaction direction="left-to-right" evidence="9">
        <dbReference type="Rhea" id="RHEA:78428"/>
    </physiologicalReaction>
</comment>
<evidence type="ECO:0000256" key="9">
    <source>
        <dbReference type="ARBA" id="ARBA00044656"/>
    </source>
</evidence>
<protein>
    <recommendedName>
        <fullName evidence="13">Hexose transporter 1</fullName>
    </recommendedName>
</protein>
<feature type="transmembrane region" description="Helical" evidence="14">
    <location>
        <begin position="121"/>
        <end position="140"/>
    </location>
</feature>
<evidence type="ECO:0000256" key="8">
    <source>
        <dbReference type="ARBA" id="ARBA00044648"/>
    </source>
</evidence>
<accession>A0A7S3IJ38</accession>
<comment type="subcellular location">
    <subcellularLocation>
        <location evidence="1">Membrane</location>
        <topology evidence="1">Multi-pass membrane protein</topology>
    </subcellularLocation>
</comment>
<evidence type="ECO:0000256" key="11">
    <source>
        <dbReference type="ARBA" id="ARBA00044668"/>
    </source>
</evidence>
<evidence type="ECO:0000256" key="4">
    <source>
        <dbReference type="ARBA" id="ARBA00022692"/>
    </source>
</evidence>
<dbReference type="SUPFAM" id="SSF103473">
    <property type="entry name" value="MFS general substrate transporter"/>
    <property type="match status" value="1"/>
</dbReference>
<evidence type="ECO:0000256" key="6">
    <source>
        <dbReference type="ARBA" id="ARBA00023136"/>
    </source>
</evidence>
<dbReference type="Gene3D" id="1.20.1250.20">
    <property type="entry name" value="MFS general substrate transporter like domains"/>
    <property type="match status" value="1"/>
</dbReference>
<evidence type="ECO:0000256" key="2">
    <source>
        <dbReference type="ARBA" id="ARBA00010992"/>
    </source>
</evidence>
<proteinExistence type="inferred from homology"/>
<comment type="catalytic activity">
    <reaction evidence="12">
        <text>D-fructose(out) = D-fructose(in)</text>
        <dbReference type="Rhea" id="RHEA:60372"/>
        <dbReference type="ChEBI" id="CHEBI:37721"/>
    </reaction>
    <physiologicalReaction direction="left-to-right" evidence="12">
        <dbReference type="Rhea" id="RHEA:60373"/>
    </physiologicalReaction>
</comment>
<dbReference type="PROSITE" id="PS50850">
    <property type="entry name" value="MFS"/>
    <property type="match status" value="1"/>
</dbReference>
<sequence>MVGCVMAILQQLTGINFIMFYSNTLFASSGMSAQTITGLVGVVNFLSTFGGLFLLTIAGRRTIMVSCSIIMSIILLLNGWSDLNGHDTFGIVTTMLFIAFFEFSSGPITWLYMAEIMQDKAVSLATVLNWIINLIISVITPSLIKAIGDENVGWIFIVMGGFTVAGTIFIIAFMKETRGKTAAEIEEMFMGGDGYSEKHMKRQLVAEKDSQF</sequence>
<dbReference type="Pfam" id="PF00083">
    <property type="entry name" value="Sugar_tr"/>
    <property type="match status" value="1"/>
</dbReference>
<gene>
    <name evidence="16" type="ORF">SINC0208_LOCUS4592</name>
</gene>
<comment type="subunit">
    <text evidence="3">Homodimer.</text>
</comment>
<evidence type="ECO:0000313" key="16">
    <source>
        <dbReference type="EMBL" id="CAE0324006.1"/>
    </source>
</evidence>
<reference evidence="16" key="1">
    <citation type="submission" date="2021-01" db="EMBL/GenBank/DDBJ databases">
        <authorList>
            <person name="Corre E."/>
            <person name="Pelletier E."/>
            <person name="Niang G."/>
            <person name="Scheremetjew M."/>
            <person name="Finn R."/>
            <person name="Kale V."/>
            <person name="Holt S."/>
            <person name="Cochrane G."/>
            <person name="Meng A."/>
            <person name="Brown T."/>
            <person name="Cohen L."/>
        </authorList>
    </citation>
    <scope>NUCLEOTIDE SEQUENCE</scope>
    <source>
        <strain evidence="16">S3</strain>
    </source>
</reference>
<dbReference type="AlphaFoldDB" id="A0A7S3IJ38"/>
<evidence type="ECO:0000256" key="7">
    <source>
        <dbReference type="ARBA" id="ARBA00044637"/>
    </source>
</evidence>
<comment type="catalytic activity">
    <reaction evidence="8">
        <text>D-glucose(out) = D-glucose(in)</text>
        <dbReference type="Rhea" id="RHEA:60376"/>
        <dbReference type="ChEBI" id="CHEBI:4167"/>
    </reaction>
    <physiologicalReaction direction="left-to-right" evidence="8">
        <dbReference type="Rhea" id="RHEA:60377"/>
    </physiologicalReaction>
</comment>
<dbReference type="PANTHER" id="PTHR48022">
    <property type="entry name" value="PLASTIDIC GLUCOSE TRANSPORTER 4"/>
    <property type="match status" value="1"/>
</dbReference>
<keyword evidence="6 14" id="KW-0472">Membrane</keyword>
<feature type="domain" description="Major facilitator superfamily (MFS) profile" evidence="15">
    <location>
        <begin position="1"/>
        <end position="178"/>
    </location>
</feature>
<keyword evidence="4 14" id="KW-0812">Transmembrane</keyword>
<evidence type="ECO:0000256" key="5">
    <source>
        <dbReference type="ARBA" id="ARBA00022989"/>
    </source>
</evidence>
<dbReference type="InterPro" id="IPR036259">
    <property type="entry name" value="MFS_trans_sf"/>
</dbReference>
<feature type="transmembrane region" description="Helical" evidence="14">
    <location>
        <begin position="36"/>
        <end position="55"/>
    </location>
</feature>
<dbReference type="GO" id="GO:0005351">
    <property type="term" value="F:carbohydrate:proton symporter activity"/>
    <property type="evidence" value="ECO:0007669"/>
    <property type="project" value="TreeGrafter"/>
</dbReference>
<dbReference type="PANTHER" id="PTHR48022:SF2">
    <property type="entry name" value="PLASTIDIC GLUCOSE TRANSPORTER 4"/>
    <property type="match status" value="1"/>
</dbReference>
<evidence type="ECO:0000256" key="14">
    <source>
        <dbReference type="SAM" id="Phobius"/>
    </source>
</evidence>
<comment type="catalytic activity">
    <reaction evidence="11">
        <text>D-glucosamine(out) = D-glucosamine(in)</text>
        <dbReference type="Rhea" id="RHEA:78423"/>
        <dbReference type="ChEBI" id="CHEBI:58723"/>
    </reaction>
    <physiologicalReaction direction="left-to-right" evidence="11">
        <dbReference type="Rhea" id="RHEA:78424"/>
    </physiologicalReaction>
</comment>
<name>A0A7S3IJ38_9SPIT</name>
<evidence type="ECO:0000256" key="3">
    <source>
        <dbReference type="ARBA" id="ARBA00011738"/>
    </source>
</evidence>
<dbReference type="GO" id="GO:0016020">
    <property type="term" value="C:membrane"/>
    <property type="evidence" value="ECO:0007669"/>
    <property type="project" value="UniProtKB-SubCell"/>
</dbReference>
<dbReference type="PRINTS" id="PR00171">
    <property type="entry name" value="SUGRTRNSPORT"/>
</dbReference>
<feature type="transmembrane region" description="Helical" evidence="14">
    <location>
        <begin position="62"/>
        <end position="80"/>
    </location>
</feature>
<dbReference type="InterPro" id="IPR050360">
    <property type="entry name" value="MFS_Sugar_Transporters"/>
</dbReference>
<evidence type="ECO:0000256" key="1">
    <source>
        <dbReference type="ARBA" id="ARBA00004141"/>
    </source>
</evidence>
<feature type="transmembrane region" description="Helical" evidence="14">
    <location>
        <begin position="92"/>
        <end position="114"/>
    </location>
</feature>
<organism evidence="16">
    <name type="scientific">Strombidium inclinatum</name>
    <dbReference type="NCBI Taxonomy" id="197538"/>
    <lineage>
        <taxon>Eukaryota</taxon>
        <taxon>Sar</taxon>
        <taxon>Alveolata</taxon>
        <taxon>Ciliophora</taxon>
        <taxon>Intramacronucleata</taxon>
        <taxon>Spirotrichea</taxon>
        <taxon>Oligotrichia</taxon>
        <taxon>Strombidiidae</taxon>
        <taxon>Strombidium</taxon>
    </lineage>
</organism>
<evidence type="ECO:0000256" key="10">
    <source>
        <dbReference type="ARBA" id="ARBA00044662"/>
    </source>
</evidence>
<dbReference type="EMBL" id="HBIH01011082">
    <property type="protein sequence ID" value="CAE0324006.1"/>
    <property type="molecule type" value="Transcribed_RNA"/>
</dbReference>
<keyword evidence="5 14" id="KW-1133">Transmembrane helix</keyword>
<dbReference type="InterPro" id="IPR020846">
    <property type="entry name" value="MFS_dom"/>
</dbReference>
<comment type="similarity">
    <text evidence="2">Belongs to the major facilitator superfamily. Sugar transporter (TC 2.A.1.1) family.</text>
</comment>
<comment type="catalytic activity">
    <reaction evidence="7">
        <text>D-galactose(in) = D-galactose(out)</text>
        <dbReference type="Rhea" id="RHEA:34915"/>
        <dbReference type="ChEBI" id="CHEBI:4139"/>
    </reaction>
    <physiologicalReaction direction="right-to-left" evidence="7">
        <dbReference type="Rhea" id="RHEA:34917"/>
    </physiologicalReaction>
</comment>